<dbReference type="SMART" id="SM00346">
    <property type="entry name" value="HTH_ICLR"/>
    <property type="match status" value="1"/>
</dbReference>
<feature type="domain" description="IclR-ED" evidence="5">
    <location>
        <begin position="72"/>
        <end position="261"/>
    </location>
</feature>
<dbReference type="EMBL" id="JAAGWY010000001">
    <property type="protein sequence ID" value="NEN04751.1"/>
    <property type="molecule type" value="Genomic_DNA"/>
</dbReference>
<dbReference type="InterPro" id="IPR005471">
    <property type="entry name" value="Tscrpt_reg_IclR_N"/>
</dbReference>
<dbReference type="PANTHER" id="PTHR30136">
    <property type="entry name" value="HELIX-TURN-HELIX TRANSCRIPTIONAL REGULATOR, ICLR FAMILY"/>
    <property type="match status" value="1"/>
</dbReference>
<dbReference type="GO" id="GO:0003677">
    <property type="term" value="F:DNA binding"/>
    <property type="evidence" value="ECO:0007669"/>
    <property type="project" value="UniProtKB-KW"/>
</dbReference>
<dbReference type="InterPro" id="IPR050707">
    <property type="entry name" value="HTH_MetabolicPath_Reg"/>
</dbReference>
<dbReference type="SUPFAM" id="SSF55781">
    <property type="entry name" value="GAF domain-like"/>
    <property type="match status" value="1"/>
</dbReference>
<accession>A0A6L9XTM4</accession>
<organism evidence="6 7">
    <name type="scientific">Leifsonia tongyongensis</name>
    <dbReference type="NCBI Taxonomy" id="1268043"/>
    <lineage>
        <taxon>Bacteria</taxon>
        <taxon>Bacillati</taxon>
        <taxon>Actinomycetota</taxon>
        <taxon>Actinomycetes</taxon>
        <taxon>Micrococcales</taxon>
        <taxon>Microbacteriaceae</taxon>
        <taxon>Leifsonia</taxon>
    </lineage>
</organism>
<dbReference type="Gene3D" id="3.30.450.40">
    <property type="match status" value="1"/>
</dbReference>
<dbReference type="SUPFAM" id="SSF46785">
    <property type="entry name" value="Winged helix' DNA-binding domain"/>
    <property type="match status" value="1"/>
</dbReference>
<evidence type="ECO:0000256" key="3">
    <source>
        <dbReference type="ARBA" id="ARBA00023163"/>
    </source>
</evidence>
<dbReference type="InterPro" id="IPR011991">
    <property type="entry name" value="ArsR-like_HTH"/>
</dbReference>
<dbReference type="PANTHER" id="PTHR30136:SF24">
    <property type="entry name" value="HTH-TYPE TRANSCRIPTIONAL REPRESSOR ALLR"/>
    <property type="match status" value="1"/>
</dbReference>
<comment type="caution">
    <text evidence="6">The sequence shown here is derived from an EMBL/GenBank/DDBJ whole genome shotgun (WGS) entry which is preliminary data.</text>
</comment>
<dbReference type="PROSITE" id="PS51078">
    <property type="entry name" value="ICLR_ED"/>
    <property type="match status" value="1"/>
</dbReference>
<dbReference type="InterPro" id="IPR036388">
    <property type="entry name" value="WH-like_DNA-bd_sf"/>
</dbReference>
<evidence type="ECO:0000256" key="2">
    <source>
        <dbReference type="ARBA" id="ARBA00023125"/>
    </source>
</evidence>
<dbReference type="Proteomes" id="UP000474967">
    <property type="component" value="Unassembled WGS sequence"/>
</dbReference>
<dbReference type="Gene3D" id="1.10.10.10">
    <property type="entry name" value="Winged helix-like DNA-binding domain superfamily/Winged helix DNA-binding domain"/>
    <property type="match status" value="1"/>
</dbReference>
<evidence type="ECO:0000313" key="7">
    <source>
        <dbReference type="Proteomes" id="UP000474967"/>
    </source>
</evidence>
<proteinExistence type="predicted"/>
<evidence type="ECO:0000256" key="1">
    <source>
        <dbReference type="ARBA" id="ARBA00023015"/>
    </source>
</evidence>
<dbReference type="GO" id="GO:0045892">
    <property type="term" value="P:negative regulation of DNA-templated transcription"/>
    <property type="evidence" value="ECO:0007669"/>
    <property type="project" value="TreeGrafter"/>
</dbReference>
<keyword evidence="3" id="KW-0804">Transcription</keyword>
<reference evidence="6 7" key="1">
    <citation type="journal article" date="2014" name="J. Microbiol.">
        <title>Diaminobutyricibacter tongyongensis gen. nov., sp. nov. and Homoserinibacter gongjuensis gen. nov., sp. nov. belong to the family Microbacteriaceae.</title>
        <authorList>
            <person name="Kim S.J."/>
            <person name="Ahn J.H."/>
            <person name="Weon H.Y."/>
            <person name="Hamada M."/>
            <person name="Suzuki K."/>
            <person name="Kwon S.W."/>
        </authorList>
    </citation>
    <scope>NUCLEOTIDE SEQUENCE [LARGE SCALE GENOMIC DNA]</scope>
    <source>
        <strain evidence="6 7">NBRC 108724</strain>
    </source>
</reference>
<protein>
    <submittedName>
        <fullName evidence="6">IclR family transcriptional regulator</fullName>
    </submittedName>
</protein>
<dbReference type="InterPro" id="IPR036390">
    <property type="entry name" value="WH_DNA-bd_sf"/>
</dbReference>
<evidence type="ECO:0000313" key="6">
    <source>
        <dbReference type="EMBL" id="NEN04751.1"/>
    </source>
</evidence>
<name>A0A6L9XTM4_9MICO</name>
<gene>
    <name evidence="6" type="ORF">G3T36_02605</name>
</gene>
<keyword evidence="1" id="KW-0805">Transcription regulation</keyword>
<dbReference type="CDD" id="cd00090">
    <property type="entry name" value="HTH_ARSR"/>
    <property type="match status" value="1"/>
</dbReference>
<sequence>MMATDEETKLVGADRVLAVLTELAEHPQGASLDELAQSLHSSKSTVHRALTALRRAGLASQVSRGIYILGDEFLRLAFRNYAARPEAVRVEPVLRELARTYGETTHYAVLDGTDVVYRAKVDAPGGGVRLTSEIGGRNPAHRTAVGKLLLSYEISSERELERWIGGRALEARTPNSITSASELWAQLEAARKNGFAVDDQENEPGVNCVALPLGPELGSSPAGAISISALAFRTPLAELVAAVPQIRQTIEASANSWDSVH</sequence>
<keyword evidence="7" id="KW-1185">Reference proteome</keyword>
<dbReference type="PROSITE" id="PS51077">
    <property type="entry name" value="HTH_ICLR"/>
    <property type="match status" value="1"/>
</dbReference>
<evidence type="ECO:0000259" key="5">
    <source>
        <dbReference type="PROSITE" id="PS51078"/>
    </source>
</evidence>
<keyword evidence="2" id="KW-0238">DNA-binding</keyword>
<dbReference type="InterPro" id="IPR014757">
    <property type="entry name" value="Tscrpt_reg_IclR_C"/>
</dbReference>
<feature type="domain" description="HTH iclR-type" evidence="4">
    <location>
        <begin position="10"/>
        <end position="71"/>
    </location>
</feature>
<dbReference type="AlphaFoldDB" id="A0A6L9XTM4"/>
<dbReference type="Pfam" id="PF01614">
    <property type="entry name" value="IclR_C"/>
    <property type="match status" value="1"/>
</dbReference>
<dbReference type="Pfam" id="PF09339">
    <property type="entry name" value="HTH_IclR"/>
    <property type="match status" value="1"/>
</dbReference>
<dbReference type="InterPro" id="IPR029016">
    <property type="entry name" value="GAF-like_dom_sf"/>
</dbReference>
<dbReference type="GO" id="GO:0003700">
    <property type="term" value="F:DNA-binding transcription factor activity"/>
    <property type="evidence" value="ECO:0007669"/>
    <property type="project" value="TreeGrafter"/>
</dbReference>
<evidence type="ECO:0000259" key="4">
    <source>
        <dbReference type="PROSITE" id="PS51077"/>
    </source>
</evidence>